<proteinExistence type="predicted"/>
<evidence type="ECO:0000256" key="1">
    <source>
        <dbReference type="SAM" id="MobiDB-lite"/>
    </source>
</evidence>
<gene>
    <name evidence="2" type="ORF">DIW82_02300</name>
</gene>
<dbReference type="AlphaFoldDB" id="A0A3D4SX97"/>
<evidence type="ECO:0000313" key="2">
    <source>
        <dbReference type="EMBL" id="HCT13647.1"/>
    </source>
</evidence>
<comment type="caution">
    <text evidence="2">The sequence shown here is derived from an EMBL/GenBank/DDBJ whole genome shotgun (WGS) entry which is preliminary data.</text>
</comment>
<evidence type="ECO:0000313" key="3">
    <source>
        <dbReference type="Proteomes" id="UP000261739"/>
    </source>
</evidence>
<dbReference type="Proteomes" id="UP000261739">
    <property type="component" value="Unassembled WGS sequence"/>
</dbReference>
<accession>A0A3D4SX97</accession>
<name>A0A3D4SX97_9CORY</name>
<dbReference type="STRING" id="863239.GCA_000213935_01613"/>
<reference evidence="2 3" key="1">
    <citation type="journal article" date="2018" name="Nat. Biotechnol.">
        <title>A standardized bacterial taxonomy based on genome phylogeny substantially revises the tree of life.</title>
        <authorList>
            <person name="Parks D.H."/>
            <person name="Chuvochina M."/>
            <person name="Waite D.W."/>
            <person name="Rinke C."/>
            <person name="Skarshewski A."/>
            <person name="Chaumeil P.A."/>
            <person name="Hugenholtz P."/>
        </authorList>
    </citation>
    <scope>NUCLEOTIDE SEQUENCE [LARGE SCALE GENOMIC DNA]</scope>
    <source>
        <strain evidence="2">UBA11247</strain>
    </source>
</reference>
<dbReference type="EMBL" id="DQID01000065">
    <property type="protein sequence ID" value="HCT13647.1"/>
    <property type="molecule type" value="Genomic_DNA"/>
</dbReference>
<protein>
    <submittedName>
        <fullName evidence="2">Uncharacterized protein</fullName>
    </submittedName>
</protein>
<organism evidence="2 3">
    <name type="scientific">Corynebacterium nuruki</name>
    <dbReference type="NCBI Taxonomy" id="1032851"/>
    <lineage>
        <taxon>Bacteria</taxon>
        <taxon>Bacillati</taxon>
        <taxon>Actinomycetota</taxon>
        <taxon>Actinomycetes</taxon>
        <taxon>Mycobacteriales</taxon>
        <taxon>Corynebacteriaceae</taxon>
        <taxon>Corynebacterium</taxon>
    </lineage>
</organism>
<feature type="region of interest" description="Disordered" evidence="1">
    <location>
        <begin position="1"/>
        <end position="20"/>
    </location>
</feature>
<sequence length="347" mass="38517">MIHRGGTHGSGQGAAPDAMYPHLSRDRADALREEVMRTLHERGFDTSWRPDGYIAASHPGEPATRVIGLDNLALQIARTDPDDRAFATQVRDFITAMLDRTDPDQLSQPDFLRLLKVRLVNRDALSLGDETDYTMTTRPFTDDLVVSLVSDTPTTIVTLPDRSLDDRGVGDADGHPTAHDLDDLWRVGYRNLWQELIDAEVTVEDIRGTEAGARFRAVESPSFFLSSAPLFLDELLPRWIPDLDMSRGVMVAVPHRHLMLVREVTTGHNLLNGINIMTSAAVTQFTENPGPVSATLHLFREGAEVLSFTEITTNDDGQRVIQVYPDDYLMECINGDDENGDGEDHTG</sequence>